<feature type="domain" description="RDD" evidence="6">
    <location>
        <begin position="51"/>
        <end position="138"/>
    </location>
</feature>
<name>A0A2W5TM43_9BACT</name>
<organism evidence="7 8">
    <name type="scientific">Archangium gephyra</name>
    <dbReference type="NCBI Taxonomy" id="48"/>
    <lineage>
        <taxon>Bacteria</taxon>
        <taxon>Pseudomonadati</taxon>
        <taxon>Myxococcota</taxon>
        <taxon>Myxococcia</taxon>
        <taxon>Myxococcales</taxon>
        <taxon>Cystobacterineae</taxon>
        <taxon>Archangiaceae</taxon>
        <taxon>Archangium</taxon>
    </lineage>
</organism>
<dbReference type="InterPro" id="IPR010432">
    <property type="entry name" value="RDD"/>
</dbReference>
<dbReference type="AlphaFoldDB" id="A0A2W5TM43"/>
<reference evidence="7 8" key="1">
    <citation type="submission" date="2017-08" db="EMBL/GenBank/DDBJ databases">
        <title>Infants hospitalized years apart are colonized by the same room-sourced microbial strains.</title>
        <authorList>
            <person name="Brooks B."/>
            <person name="Olm M.R."/>
            <person name="Firek B.A."/>
            <person name="Baker R."/>
            <person name="Thomas B.C."/>
            <person name="Morowitz M.J."/>
            <person name="Banfield J.F."/>
        </authorList>
    </citation>
    <scope>NUCLEOTIDE SEQUENCE [LARGE SCALE GENOMIC DNA]</scope>
    <source>
        <strain evidence="7">S2_003_000_R2_14</strain>
    </source>
</reference>
<dbReference type="Pfam" id="PF06271">
    <property type="entry name" value="RDD"/>
    <property type="match status" value="1"/>
</dbReference>
<evidence type="ECO:0000313" key="8">
    <source>
        <dbReference type="Proteomes" id="UP000249061"/>
    </source>
</evidence>
<evidence type="ECO:0000259" key="6">
    <source>
        <dbReference type="Pfam" id="PF06271"/>
    </source>
</evidence>
<dbReference type="GO" id="GO:0016020">
    <property type="term" value="C:membrane"/>
    <property type="evidence" value="ECO:0007669"/>
    <property type="project" value="UniProtKB-SubCell"/>
</dbReference>
<evidence type="ECO:0000256" key="4">
    <source>
        <dbReference type="ARBA" id="ARBA00023136"/>
    </source>
</evidence>
<evidence type="ECO:0000256" key="2">
    <source>
        <dbReference type="ARBA" id="ARBA00022692"/>
    </source>
</evidence>
<comment type="subcellular location">
    <subcellularLocation>
        <location evidence="1">Membrane</location>
        <topology evidence="1">Multi-pass membrane protein</topology>
    </subcellularLocation>
</comment>
<feature type="transmembrane region" description="Helical" evidence="5">
    <location>
        <begin position="48"/>
        <end position="71"/>
    </location>
</feature>
<accession>A0A2W5TM43</accession>
<keyword evidence="2 5" id="KW-0812">Transmembrane</keyword>
<keyword evidence="3 5" id="KW-1133">Transmembrane helix</keyword>
<evidence type="ECO:0000313" key="7">
    <source>
        <dbReference type="EMBL" id="PZR16660.1"/>
    </source>
</evidence>
<evidence type="ECO:0000256" key="1">
    <source>
        <dbReference type="ARBA" id="ARBA00004141"/>
    </source>
</evidence>
<evidence type="ECO:0000256" key="5">
    <source>
        <dbReference type="SAM" id="Phobius"/>
    </source>
</evidence>
<sequence length="195" mass="21393">MGTPARARFTRRQGRVVRSLRIVREDEPSGYPKASLLLRSGARIVDALIAWALYVSTGPAGVVMALLYILFADGMLQGQSPGKKIFGVKVVYLPTKSGARHRDSVLRNAPFGLVIILSMMPELGPRAFLAGLAVIGSIEALQCIRDKEGLRLGDTWAQTQVIDGKVQADQPQRVVRPDEARAPARLKEQIPLRRE</sequence>
<dbReference type="Proteomes" id="UP000249061">
    <property type="component" value="Unassembled WGS sequence"/>
</dbReference>
<comment type="caution">
    <text evidence="7">The sequence shown here is derived from an EMBL/GenBank/DDBJ whole genome shotgun (WGS) entry which is preliminary data.</text>
</comment>
<proteinExistence type="predicted"/>
<protein>
    <submittedName>
        <fullName evidence="7">RDD family protein</fullName>
    </submittedName>
</protein>
<dbReference type="EMBL" id="QFQP01000003">
    <property type="protein sequence ID" value="PZR16660.1"/>
    <property type="molecule type" value="Genomic_DNA"/>
</dbReference>
<evidence type="ECO:0000256" key="3">
    <source>
        <dbReference type="ARBA" id="ARBA00022989"/>
    </source>
</evidence>
<gene>
    <name evidence="7" type="ORF">DI536_05750</name>
</gene>
<keyword evidence="4 5" id="KW-0472">Membrane</keyword>